<feature type="region of interest" description="Disordered" evidence="10">
    <location>
        <begin position="348"/>
        <end position="370"/>
    </location>
</feature>
<keyword evidence="8" id="KW-0687">Ribonucleoprotein</keyword>
<accession>A0A4Q9PJB2</accession>
<evidence type="ECO:0000313" key="13">
    <source>
        <dbReference type="Proteomes" id="UP000292082"/>
    </source>
</evidence>
<evidence type="ECO:0000256" key="5">
    <source>
        <dbReference type="ARBA" id="ARBA00022737"/>
    </source>
</evidence>
<dbReference type="PANTHER" id="PTHR10352">
    <property type="entry name" value="EUKARYOTIC TRANSLATION INITIATION FACTOR 3 SUBUNIT G"/>
    <property type="match status" value="1"/>
</dbReference>
<name>A0A4Q9PJB2_9APHY</name>
<evidence type="ECO:0000313" key="12">
    <source>
        <dbReference type="EMBL" id="TBU54177.1"/>
    </source>
</evidence>
<proteinExistence type="inferred from homology"/>
<dbReference type="InterPro" id="IPR000504">
    <property type="entry name" value="RRM_dom"/>
</dbReference>
<keyword evidence="7" id="KW-0539">Nucleus</keyword>
<evidence type="ECO:0000256" key="9">
    <source>
        <dbReference type="PROSITE-ProRule" id="PRU00176"/>
    </source>
</evidence>
<dbReference type="InterPro" id="IPR035979">
    <property type="entry name" value="RBD_domain_sf"/>
</dbReference>
<dbReference type="GO" id="GO:0005634">
    <property type="term" value="C:nucleus"/>
    <property type="evidence" value="ECO:0007669"/>
    <property type="project" value="UniProtKB-SubCell"/>
</dbReference>
<organism evidence="12 13">
    <name type="scientific">Dichomitus squalens</name>
    <dbReference type="NCBI Taxonomy" id="114155"/>
    <lineage>
        <taxon>Eukaryota</taxon>
        <taxon>Fungi</taxon>
        <taxon>Dikarya</taxon>
        <taxon>Basidiomycota</taxon>
        <taxon>Agaricomycotina</taxon>
        <taxon>Agaricomycetes</taxon>
        <taxon>Polyporales</taxon>
        <taxon>Polyporaceae</taxon>
        <taxon>Dichomitus</taxon>
    </lineage>
</organism>
<dbReference type="CDD" id="cd12320">
    <property type="entry name" value="RRM6_RBM19_RRM5_MRD1"/>
    <property type="match status" value="1"/>
</dbReference>
<dbReference type="SUPFAM" id="SSF54928">
    <property type="entry name" value="RNA-binding domain, RBD"/>
    <property type="match status" value="3"/>
</dbReference>
<evidence type="ECO:0000259" key="11">
    <source>
        <dbReference type="PROSITE" id="PS50102"/>
    </source>
</evidence>
<evidence type="ECO:0000256" key="3">
    <source>
        <dbReference type="ARBA" id="ARBA00013428"/>
    </source>
</evidence>
<feature type="region of interest" description="Disordered" evidence="10">
    <location>
        <begin position="82"/>
        <end position="208"/>
    </location>
</feature>
<dbReference type="Pfam" id="PF00076">
    <property type="entry name" value="RRM_1"/>
    <property type="match status" value="5"/>
</dbReference>
<feature type="domain" description="RRM" evidence="11">
    <location>
        <begin position="676"/>
        <end position="753"/>
    </location>
</feature>
<evidence type="ECO:0000256" key="6">
    <source>
        <dbReference type="ARBA" id="ARBA00022884"/>
    </source>
</evidence>
<keyword evidence="5" id="KW-0677">Repeat</keyword>
<keyword evidence="6 9" id="KW-0694">RNA-binding</keyword>
<evidence type="ECO:0000256" key="1">
    <source>
        <dbReference type="ARBA" id="ARBA00004123"/>
    </source>
</evidence>
<sequence>MSRLIVKNLPAYLTQERLRKHFETSDGPGGTLTDVKLVLKPDGTSRRFGFIGYKSPREAERAKKWFNRSFVDSSRITVDVVDGAKDAPAPRPNKRPRLGPSPAEVEGSAEASANTKTTKTSTKDRSKTGKHADLTDEFMQVMQPRNKGPSWKDTDPIPAPLASTLKDSGIDAKKSKKLKKGKELPEATEEKVGSADASSTTGCSSMSDTDWLRRHTKSTLDSVDVPEKVFEQSDDELMKDDEEDSDDDNDDETEPLDSTKATILQTSRLFLRNLPFTCTEDEIREHFQAHGDVTQAHLVLDPKIQQSKGLAYVTFAKPEQAVAAYEALDKTSFQGRLLHVLPAVDRKGKVEDDKGEGKKRTVKQDRDAKRKATAGKEFNWAMLYMNSDAVVSSIADRMKISKADILNPESSNAAVKLALAETHVIQETKTFLEQHGVDLSALDPSPSGRRPARSDRIILVKNIPYGTSAADVRALFEPHGELRRVLVPPAGTLAVVEFVNPDEGRKAFRAVAYRRMGNSVIYLEKGPEGMFITDEPIADNESAAPAVPVSATGAAPIAVADETSAANESALSARTTLFVKNLSFSTTPEKLTQVVRHLPDFAFARIQTKPDPARPGARLSMGYGFVGFRTLDGARRGLKSMDGMVLDGHKLVVKWAGRGVEGESTADKEKVKARTTKMIVKNVPFEVTKKDIRELFGAHAQLKSVRLPRKFDHRTRGFAFLEFTTRHEAEQAYATLRHTHLLGRHLVLEWAEEGDVDVDKLRDKAGAGYGGGAEMPGEDKMNASSDPIQSWTPTLVAEKLDQAFFPAGCRLEMACRSSSTNIFSPFLLNTA</sequence>
<feature type="region of interest" description="Disordered" evidence="10">
    <location>
        <begin position="222"/>
        <end position="258"/>
    </location>
</feature>
<dbReference type="Gene3D" id="3.30.70.330">
    <property type="match status" value="5"/>
</dbReference>
<dbReference type="SMART" id="SM00360">
    <property type="entry name" value="RRM"/>
    <property type="match status" value="5"/>
</dbReference>
<dbReference type="CDD" id="cd12568">
    <property type="entry name" value="RRM3_MRD1"/>
    <property type="match status" value="1"/>
</dbReference>
<feature type="domain" description="RRM" evidence="11">
    <location>
        <begin position="456"/>
        <end position="528"/>
    </location>
</feature>
<dbReference type="AlphaFoldDB" id="A0A4Q9PJB2"/>
<evidence type="ECO:0000256" key="10">
    <source>
        <dbReference type="SAM" id="MobiDB-lite"/>
    </source>
</evidence>
<evidence type="ECO:0000256" key="4">
    <source>
        <dbReference type="ARBA" id="ARBA00022552"/>
    </source>
</evidence>
<dbReference type="GO" id="GO:1990904">
    <property type="term" value="C:ribonucleoprotein complex"/>
    <property type="evidence" value="ECO:0007669"/>
    <property type="project" value="UniProtKB-KW"/>
</dbReference>
<feature type="domain" description="RRM" evidence="11">
    <location>
        <begin position="267"/>
        <end position="345"/>
    </location>
</feature>
<dbReference type="InterPro" id="IPR012677">
    <property type="entry name" value="Nucleotide-bd_a/b_plait_sf"/>
</dbReference>
<dbReference type="EMBL" id="ML145195">
    <property type="protein sequence ID" value="TBU54177.1"/>
    <property type="molecule type" value="Genomic_DNA"/>
</dbReference>
<feature type="compositionally biased region" description="Acidic residues" evidence="10">
    <location>
        <begin position="232"/>
        <end position="255"/>
    </location>
</feature>
<protein>
    <recommendedName>
        <fullName evidence="3">Multiple RNA-binding domain-containing protein 1</fullName>
    </recommendedName>
</protein>
<keyword evidence="13" id="KW-1185">Reference proteome</keyword>
<comment type="subcellular location">
    <subcellularLocation>
        <location evidence="1">Nucleus</location>
    </subcellularLocation>
</comment>
<feature type="compositionally biased region" description="Polar residues" evidence="10">
    <location>
        <begin position="196"/>
        <end position="208"/>
    </location>
</feature>
<dbReference type="STRING" id="114155.A0A4Q9PJB2"/>
<dbReference type="CDD" id="cd12565">
    <property type="entry name" value="RRM1_MRD1"/>
    <property type="match status" value="1"/>
</dbReference>
<feature type="compositionally biased region" description="Basic and acidic residues" evidence="10">
    <location>
        <begin position="121"/>
        <end position="134"/>
    </location>
</feature>
<dbReference type="InterPro" id="IPR034482">
    <property type="entry name" value="Mrd1_RRM3"/>
</dbReference>
<dbReference type="CDD" id="cd12316">
    <property type="entry name" value="RRM3_RBM19_RRM2_MRD1"/>
    <property type="match status" value="1"/>
</dbReference>
<evidence type="ECO:0000256" key="2">
    <source>
        <dbReference type="ARBA" id="ARBA00008033"/>
    </source>
</evidence>
<dbReference type="GO" id="GO:0003723">
    <property type="term" value="F:RNA binding"/>
    <property type="evidence" value="ECO:0007669"/>
    <property type="project" value="UniProtKB-UniRule"/>
</dbReference>
<evidence type="ECO:0000256" key="8">
    <source>
        <dbReference type="ARBA" id="ARBA00023274"/>
    </source>
</evidence>
<feature type="compositionally biased region" description="Basic and acidic residues" evidence="10">
    <location>
        <begin position="181"/>
        <end position="193"/>
    </location>
</feature>
<feature type="domain" description="RRM" evidence="11">
    <location>
        <begin position="2"/>
        <end position="83"/>
    </location>
</feature>
<dbReference type="GO" id="GO:0006364">
    <property type="term" value="P:rRNA processing"/>
    <property type="evidence" value="ECO:0007669"/>
    <property type="project" value="UniProtKB-KW"/>
</dbReference>
<feature type="domain" description="RRM" evidence="11">
    <location>
        <begin position="575"/>
        <end position="658"/>
    </location>
</feature>
<dbReference type="PROSITE" id="PS50102">
    <property type="entry name" value="RRM"/>
    <property type="match status" value="5"/>
</dbReference>
<comment type="similarity">
    <text evidence="2">Belongs to the RRM MRD1 family.</text>
</comment>
<keyword evidence="4" id="KW-0698">rRNA processing</keyword>
<gene>
    <name evidence="12" type="ORF">BD310DRAFT_951615</name>
</gene>
<dbReference type="Proteomes" id="UP000292082">
    <property type="component" value="Unassembled WGS sequence"/>
</dbReference>
<reference evidence="12 13" key="1">
    <citation type="submission" date="2019-01" db="EMBL/GenBank/DDBJ databases">
        <title>Draft genome sequences of three monokaryotic isolates of the white-rot basidiomycete fungus Dichomitus squalens.</title>
        <authorList>
            <consortium name="DOE Joint Genome Institute"/>
            <person name="Lopez S.C."/>
            <person name="Andreopoulos B."/>
            <person name="Pangilinan J."/>
            <person name="Lipzen A."/>
            <person name="Riley R."/>
            <person name="Ahrendt S."/>
            <person name="Ng V."/>
            <person name="Barry K."/>
            <person name="Daum C."/>
            <person name="Grigoriev I.V."/>
            <person name="Hilden K.S."/>
            <person name="Makela M.R."/>
            <person name="de Vries R.P."/>
        </authorList>
    </citation>
    <scope>NUCLEOTIDE SEQUENCE [LARGE SCALE GENOMIC DNA]</scope>
    <source>
        <strain evidence="12 13">CBS 464.89</strain>
    </source>
</reference>
<evidence type="ECO:0000256" key="7">
    <source>
        <dbReference type="ARBA" id="ARBA00023242"/>
    </source>
</evidence>